<name>A0A5B7DCS0_PORTR</name>
<protein>
    <submittedName>
        <fullName evidence="1">Uncharacterized protein</fullName>
    </submittedName>
</protein>
<evidence type="ECO:0000313" key="2">
    <source>
        <dbReference type="Proteomes" id="UP000324222"/>
    </source>
</evidence>
<sequence length="210" mass="23478">MVNFSSTRSLPDIDIWCKHPHLTKTHLRDLKAGQLSNLCTCKPIHRVGRNLEGKLTAIQHLPHIVCIKRHETQRQQCVLQAVYSQSVGDLHTQGEHTTEVQEKQIPQRLPDHANTTTFPFPSPIFTAQHSPSPFTSPATHHQEVKLAATLNVDGLVLSAAHLFALQHCLLDGRPVPSRERYSVWREACVGLPYNCSGQPAFTYTGSSWLA</sequence>
<reference evidence="1 2" key="1">
    <citation type="submission" date="2019-05" db="EMBL/GenBank/DDBJ databases">
        <title>Another draft genome of Portunus trituberculatus and its Hox gene families provides insights of decapod evolution.</title>
        <authorList>
            <person name="Jeong J.-H."/>
            <person name="Song I."/>
            <person name="Kim S."/>
            <person name="Choi T."/>
            <person name="Kim D."/>
            <person name="Ryu S."/>
            <person name="Kim W."/>
        </authorList>
    </citation>
    <scope>NUCLEOTIDE SEQUENCE [LARGE SCALE GENOMIC DNA]</scope>
    <source>
        <tissue evidence="1">Muscle</tissue>
    </source>
</reference>
<proteinExistence type="predicted"/>
<gene>
    <name evidence="1" type="ORF">E2C01_011970</name>
</gene>
<comment type="caution">
    <text evidence="1">The sequence shown here is derived from an EMBL/GenBank/DDBJ whole genome shotgun (WGS) entry which is preliminary data.</text>
</comment>
<keyword evidence="2" id="KW-1185">Reference proteome</keyword>
<dbReference type="Proteomes" id="UP000324222">
    <property type="component" value="Unassembled WGS sequence"/>
</dbReference>
<evidence type="ECO:0000313" key="1">
    <source>
        <dbReference type="EMBL" id="MPC19064.1"/>
    </source>
</evidence>
<organism evidence="1 2">
    <name type="scientific">Portunus trituberculatus</name>
    <name type="common">Swimming crab</name>
    <name type="synonym">Neptunus trituberculatus</name>
    <dbReference type="NCBI Taxonomy" id="210409"/>
    <lineage>
        <taxon>Eukaryota</taxon>
        <taxon>Metazoa</taxon>
        <taxon>Ecdysozoa</taxon>
        <taxon>Arthropoda</taxon>
        <taxon>Crustacea</taxon>
        <taxon>Multicrustacea</taxon>
        <taxon>Malacostraca</taxon>
        <taxon>Eumalacostraca</taxon>
        <taxon>Eucarida</taxon>
        <taxon>Decapoda</taxon>
        <taxon>Pleocyemata</taxon>
        <taxon>Brachyura</taxon>
        <taxon>Eubrachyura</taxon>
        <taxon>Portunoidea</taxon>
        <taxon>Portunidae</taxon>
        <taxon>Portuninae</taxon>
        <taxon>Portunus</taxon>
    </lineage>
</organism>
<dbReference type="EMBL" id="VSRR010000735">
    <property type="protein sequence ID" value="MPC19064.1"/>
    <property type="molecule type" value="Genomic_DNA"/>
</dbReference>
<dbReference type="AlphaFoldDB" id="A0A5B7DCS0"/>
<accession>A0A5B7DCS0</accession>